<dbReference type="GO" id="GO:0045892">
    <property type="term" value="P:negative regulation of DNA-templated transcription"/>
    <property type="evidence" value="ECO:0007669"/>
    <property type="project" value="InterPro"/>
</dbReference>
<proteinExistence type="inferred from homology"/>
<dbReference type="RefSeq" id="WP_011540673.1">
    <property type="nucleotide sequence ID" value="NC_008048.1"/>
</dbReference>
<organism evidence="5 6">
    <name type="scientific">Sphingopyxis alaskensis (strain DSM 13593 / LMG 18877 / RB2256)</name>
    <name type="common">Sphingomonas alaskensis</name>
    <dbReference type="NCBI Taxonomy" id="317655"/>
    <lineage>
        <taxon>Bacteria</taxon>
        <taxon>Pseudomonadati</taxon>
        <taxon>Pseudomonadota</taxon>
        <taxon>Alphaproteobacteria</taxon>
        <taxon>Sphingomonadales</taxon>
        <taxon>Sphingomonadaceae</taxon>
        <taxon>Sphingopyxis</taxon>
    </lineage>
</organism>
<dbReference type="Proteomes" id="UP000006578">
    <property type="component" value="Chromosome"/>
</dbReference>
<evidence type="ECO:0000256" key="3">
    <source>
        <dbReference type="ARBA" id="ARBA00023125"/>
    </source>
</evidence>
<dbReference type="Gene3D" id="1.10.4040.10">
    <property type="entry name" value="Penicillinase repressor domain"/>
    <property type="match status" value="1"/>
</dbReference>
<protein>
    <submittedName>
        <fullName evidence="5">Transcriptional repressor, CopY family</fullName>
    </submittedName>
</protein>
<dbReference type="PIRSF" id="PIRSF019455">
    <property type="entry name" value="CopR_AtkY"/>
    <property type="match status" value="1"/>
</dbReference>
<evidence type="ECO:0000256" key="4">
    <source>
        <dbReference type="ARBA" id="ARBA00023163"/>
    </source>
</evidence>
<dbReference type="OrthoDB" id="279010at2"/>
<accession>Q1GW90</accession>
<dbReference type="GO" id="GO:0003677">
    <property type="term" value="F:DNA binding"/>
    <property type="evidence" value="ECO:0007669"/>
    <property type="project" value="UniProtKB-KW"/>
</dbReference>
<keyword evidence="6" id="KW-1185">Reference proteome</keyword>
<dbReference type="InterPro" id="IPR036388">
    <property type="entry name" value="WH-like_DNA-bd_sf"/>
</dbReference>
<gene>
    <name evidence="5" type="ordered locus">Sala_0359</name>
</gene>
<comment type="similarity">
    <text evidence="1">Belongs to the BlaI transcriptional regulatory family.</text>
</comment>
<dbReference type="EMBL" id="CP000356">
    <property type="protein sequence ID" value="ABF52082.1"/>
    <property type="molecule type" value="Genomic_DNA"/>
</dbReference>
<dbReference type="AlphaFoldDB" id="Q1GW90"/>
<keyword evidence="2" id="KW-0805">Transcription regulation</keyword>
<sequence length="122" mass="13195">MAERASESEMQVLSALWDEAPQTAADLTRRVGAANGWTQATVKTLLARLVQKGAVTAEADGRRYLYSPAIGRAEAVGEESQRFVDRLFGGRVSPLIAHLADREALSDADIAEIEALLKKLKS</sequence>
<evidence type="ECO:0000256" key="1">
    <source>
        <dbReference type="ARBA" id="ARBA00011046"/>
    </source>
</evidence>
<dbReference type="Pfam" id="PF03965">
    <property type="entry name" value="Penicillinase_R"/>
    <property type="match status" value="1"/>
</dbReference>
<evidence type="ECO:0000313" key="6">
    <source>
        <dbReference type="Proteomes" id="UP000006578"/>
    </source>
</evidence>
<dbReference type="STRING" id="317655.Sala_0359"/>
<evidence type="ECO:0000313" key="5">
    <source>
        <dbReference type="EMBL" id="ABF52082.1"/>
    </source>
</evidence>
<dbReference type="InterPro" id="IPR036390">
    <property type="entry name" value="WH_DNA-bd_sf"/>
</dbReference>
<dbReference type="KEGG" id="sal:Sala_0359"/>
<dbReference type="Gene3D" id="1.10.10.10">
    <property type="entry name" value="Winged helix-like DNA-binding domain superfamily/Winged helix DNA-binding domain"/>
    <property type="match status" value="1"/>
</dbReference>
<dbReference type="eggNOG" id="COG3682">
    <property type="taxonomic scope" value="Bacteria"/>
</dbReference>
<dbReference type="InterPro" id="IPR005650">
    <property type="entry name" value="BlaI_family"/>
</dbReference>
<evidence type="ECO:0000256" key="2">
    <source>
        <dbReference type="ARBA" id="ARBA00023015"/>
    </source>
</evidence>
<name>Q1GW90_SPHAL</name>
<dbReference type="SUPFAM" id="SSF46785">
    <property type="entry name" value="Winged helix' DNA-binding domain"/>
    <property type="match status" value="1"/>
</dbReference>
<keyword evidence="3" id="KW-0238">DNA-binding</keyword>
<reference evidence="5 6" key="1">
    <citation type="journal article" date="2009" name="Proc. Natl. Acad. Sci. U.S.A.">
        <title>The genomic basis of trophic strategy in marine bacteria.</title>
        <authorList>
            <person name="Lauro F.M."/>
            <person name="McDougald D."/>
            <person name="Thomas T."/>
            <person name="Williams T.J."/>
            <person name="Egan S."/>
            <person name="Rice S."/>
            <person name="DeMaere M.Z."/>
            <person name="Ting L."/>
            <person name="Ertan H."/>
            <person name="Johnson J."/>
            <person name="Ferriera S."/>
            <person name="Lapidus A."/>
            <person name="Anderson I."/>
            <person name="Kyrpides N."/>
            <person name="Munk A.C."/>
            <person name="Detter C."/>
            <person name="Han C.S."/>
            <person name="Brown M.V."/>
            <person name="Robb F.T."/>
            <person name="Kjelleberg S."/>
            <person name="Cavicchioli R."/>
        </authorList>
    </citation>
    <scope>NUCLEOTIDE SEQUENCE [LARGE SCALE GENOMIC DNA]</scope>
    <source>
        <strain evidence="6">DSM 13593 / LMG 18877 / RB2256</strain>
    </source>
</reference>
<keyword evidence="4" id="KW-0804">Transcription</keyword>
<dbReference type="HOGENOM" id="CLU_119090_2_1_5"/>